<dbReference type="InterPro" id="IPR013149">
    <property type="entry name" value="ADH-like_C"/>
</dbReference>
<dbReference type="InterPro" id="IPR011032">
    <property type="entry name" value="GroES-like_sf"/>
</dbReference>
<dbReference type="PANTHER" id="PTHR42940:SF3">
    <property type="entry name" value="ALCOHOL DEHYDROGENASE 1-RELATED"/>
    <property type="match status" value="1"/>
</dbReference>
<comment type="cofactor">
    <cofactor evidence="1">
        <name>Zn(2+)</name>
        <dbReference type="ChEBI" id="CHEBI:29105"/>
    </cofactor>
</comment>
<dbReference type="Gene3D" id="3.90.180.10">
    <property type="entry name" value="Medium-chain alcohol dehydrogenases, catalytic domain"/>
    <property type="match status" value="1"/>
</dbReference>
<evidence type="ECO:0000256" key="7">
    <source>
        <dbReference type="ARBA" id="ARBA00023027"/>
    </source>
</evidence>
<dbReference type="SMART" id="SM00829">
    <property type="entry name" value="PKS_ER"/>
    <property type="match status" value="1"/>
</dbReference>
<dbReference type="GO" id="GO:0005737">
    <property type="term" value="C:cytoplasm"/>
    <property type="evidence" value="ECO:0007669"/>
    <property type="project" value="TreeGrafter"/>
</dbReference>
<dbReference type="InterPro" id="IPR020843">
    <property type="entry name" value="ER"/>
</dbReference>
<dbReference type="PANTHER" id="PTHR42940">
    <property type="entry name" value="ALCOHOL DEHYDROGENASE 1-RELATED"/>
    <property type="match status" value="1"/>
</dbReference>
<dbReference type="OrthoDB" id="1879366at2759"/>
<dbReference type="EC" id="1.1.1.1" evidence="3"/>
<dbReference type="Pfam" id="PF08240">
    <property type="entry name" value="ADH_N"/>
    <property type="match status" value="1"/>
</dbReference>
<dbReference type="SUPFAM" id="SSF51735">
    <property type="entry name" value="NAD(P)-binding Rossmann-fold domains"/>
    <property type="match status" value="1"/>
</dbReference>
<evidence type="ECO:0000313" key="9">
    <source>
        <dbReference type="EMBL" id="RLN53537.1"/>
    </source>
</evidence>
<protein>
    <recommendedName>
        <fullName evidence="3">alcohol dehydrogenase</fullName>
        <ecNumber evidence="3">1.1.1.1</ecNumber>
    </recommendedName>
</protein>
<evidence type="ECO:0000256" key="1">
    <source>
        <dbReference type="ARBA" id="ARBA00001947"/>
    </source>
</evidence>
<dbReference type="InterPro" id="IPR013154">
    <property type="entry name" value="ADH-like_N"/>
</dbReference>
<comment type="caution">
    <text evidence="9">The sequence shown here is derived from an EMBL/GenBank/DDBJ whole genome shotgun (WGS) entry which is preliminary data.</text>
</comment>
<reference evidence="9 10" key="1">
    <citation type="submission" date="2018-07" db="EMBL/GenBank/DDBJ databases">
        <title>Genome sequencing of oomycete isolates from Chile give support for New Zealand origin for Phytophthora kernoviae and make available the first Nothophytophthora sp. genome.</title>
        <authorList>
            <person name="Studholme D.J."/>
            <person name="Sanfuentes E."/>
            <person name="Panda P."/>
            <person name="Hill R."/>
            <person name="Sambles C."/>
            <person name="Grant M."/>
            <person name="Williams N.M."/>
            <person name="Mcdougal R.L."/>
        </authorList>
    </citation>
    <scope>NUCLEOTIDE SEQUENCE [LARGE SCALE GENOMIC DNA]</scope>
    <source>
        <strain evidence="9">Chile6</strain>
    </source>
</reference>
<evidence type="ECO:0000313" key="10">
    <source>
        <dbReference type="Proteomes" id="UP000277300"/>
    </source>
</evidence>
<evidence type="ECO:0000256" key="4">
    <source>
        <dbReference type="ARBA" id="ARBA00022723"/>
    </source>
</evidence>
<evidence type="ECO:0000256" key="5">
    <source>
        <dbReference type="ARBA" id="ARBA00022833"/>
    </source>
</evidence>
<keyword evidence="4" id="KW-0479">Metal-binding</keyword>
<gene>
    <name evidence="9" type="ORF">BBP00_00009275</name>
</gene>
<dbReference type="Proteomes" id="UP000277300">
    <property type="component" value="Unassembled WGS sequence"/>
</dbReference>
<dbReference type="EMBL" id="MBDO02000609">
    <property type="protein sequence ID" value="RLN53537.1"/>
    <property type="molecule type" value="Genomic_DNA"/>
</dbReference>
<dbReference type="InterPro" id="IPR036291">
    <property type="entry name" value="NAD(P)-bd_dom_sf"/>
</dbReference>
<dbReference type="AlphaFoldDB" id="A0A3F2RD18"/>
<proteinExistence type="inferred from homology"/>
<comment type="similarity">
    <text evidence="2">Belongs to the zinc-containing alcohol dehydrogenase family.</text>
</comment>
<dbReference type="GO" id="GO:0046872">
    <property type="term" value="F:metal ion binding"/>
    <property type="evidence" value="ECO:0007669"/>
    <property type="project" value="UniProtKB-KW"/>
</dbReference>
<sequence>MVKTQEHYNIPKTQTAIVYEVCGAPLHVRKDWPVVQPSELEPGQVLVRMAYSGVCHSDILLWDGTANLPGRKLPIVGGHEDTGYVAAIGEYTHTSLKIGDPVGIKFVESCCLGCEDCRKGNESICESITHHGSGVDGTFQQWCVSYADHVTPIPKGCDLAAATPILCAGWMVYAALKSFGGSCGEYVSIPGAGGGLGHLACQYAVTVDFRVIAIDTGDEKRKLIESYGIKDFVDFKSDNVVEKVKALSGGRDGAPTPLPVGVAAAFMYRIFGRNTGNRQDAVEAINLAANGAVKSNYTINQLQNLPEVFKGMGAGEHVGRNVLSCE</sequence>
<dbReference type="Pfam" id="PF00107">
    <property type="entry name" value="ADH_zinc_N"/>
    <property type="match status" value="1"/>
</dbReference>
<evidence type="ECO:0000256" key="3">
    <source>
        <dbReference type="ARBA" id="ARBA00013190"/>
    </source>
</evidence>
<feature type="domain" description="Enoyl reductase (ER)" evidence="8">
    <location>
        <begin position="23"/>
        <end position="323"/>
    </location>
</feature>
<organism evidence="9 10">
    <name type="scientific">Phytophthora kernoviae</name>
    <dbReference type="NCBI Taxonomy" id="325452"/>
    <lineage>
        <taxon>Eukaryota</taxon>
        <taxon>Sar</taxon>
        <taxon>Stramenopiles</taxon>
        <taxon>Oomycota</taxon>
        <taxon>Peronosporomycetes</taxon>
        <taxon>Peronosporales</taxon>
        <taxon>Peronosporaceae</taxon>
        <taxon>Phytophthora</taxon>
    </lineage>
</organism>
<evidence type="ECO:0000259" key="8">
    <source>
        <dbReference type="SMART" id="SM00829"/>
    </source>
</evidence>
<keyword evidence="7" id="KW-0520">NAD</keyword>
<name>A0A3F2RD18_9STRA</name>
<evidence type="ECO:0000256" key="2">
    <source>
        <dbReference type="ARBA" id="ARBA00008072"/>
    </source>
</evidence>
<dbReference type="GO" id="GO:0004022">
    <property type="term" value="F:alcohol dehydrogenase (NAD+) activity"/>
    <property type="evidence" value="ECO:0007669"/>
    <property type="project" value="UniProtKB-EC"/>
</dbReference>
<dbReference type="Gene3D" id="3.40.50.720">
    <property type="entry name" value="NAD(P)-binding Rossmann-like Domain"/>
    <property type="match status" value="1"/>
</dbReference>
<dbReference type="SUPFAM" id="SSF50129">
    <property type="entry name" value="GroES-like"/>
    <property type="match status" value="1"/>
</dbReference>
<accession>A0A3F2RD18</accession>
<evidence type="ECO:0000256" key="6">
    <source>
        <dbReference type="ARBA" id="ARBA00023002"/>
    </source>
</evidence>
<keyword evidence="6" id="KW-0560">Oxidoreductase</keyword>
<keyword evidence="5" id="KW-0862">Zinc</keyword>